<evidence type="ECO:0000256" key="8">
    <source>
        <dbReference type="PROSITE-ProRule" id="PRU01091"/>
    </source>
</evidence>
<dbReference type="Pfam" id="PF00072">
    <property type="entry name" value="Response_reg"/>
    <property type="match status" value="1"/>
</dbReference>
<evidence type="ECO:0000256" key="7">
    <source>
        <dbReference type="PROSITE-ProRule" id="PRU00169"/>
    </source>
</evidence>
<dbReference type="FunFam" id="1.10.10.10:FF:000018">
    <property type="entry name" value="DNA-binding response regulator ResD"/>
    <property type="match status" value="1"/>
</dbReference>
<reference evidence="11 12" key="1">
    <citation type="submission" date="2020-08" db="EMBL/GenBank/DDBJ databases">
        <title>Cohnella phylogeny.</title>
        <authorList>
            <person name="Dunlap C."/>
        </authorList>
    </citation>
    <scope>NUCLEOTIDE SEQUENCE [LARGE SCALE GENOMIC DNA]</scope>
    <source>
        <strain evidence="11 12">DSM 25241</strain>
    </source>
</reference>
<evidence type="ECO:0000256" key="5">
    <source>
        <dbReference type="ARBA" id="ARBA00023125"/>
    </source>
</evidence>
<keyword evidence="2 7" id="KW-0597">Phosphoprotein</keyword>
<sequence>MNIPTPYRVLVVDDDPSIAELMRDFLENDGFQVLTAGGAEEAFAIFQASEVHCLLLDVMMPGQDGFELCRRIRSVSETPILFLSARDDDVHKIRGLGIGGDDYIVKTASPSEVVARVKAVLRRTGAASRHASRVLDYGRLKLDLSTRELLVDGRSLSLTPKEYELLSLLSGHPRQVFTYEQLLDRLWEGVGDKHTVRVHIARLREKIELDANAPQYVTNVWGIGYRFEAKPV</sequence>
<dbReference type="InterPro" id="IPR011006">
    <property type="entry name" value="CheY-like_superfamily"/>
</dbReference>
<dbReference type="SUPFAM" id="SSF52172">
    <property type="entry name" value="CheY-like"/>
    <property type="match status" value="1"/>
</dbReference>
<comment type="subcellular location">
    <subcellularLocation>
        <location evidence="1">Cytoplasm</location>
    </subcellularLocation>
</comment>
<evidence type="ECO:0000256" key="2">
    <source>
        <dbReference type="ARBA" id="ARBA00022553"/>
    </source>
</evidence>
<keyword evidence="4" id="KW-0805">Transcription regulation</keyword>
<feature type="modified residue" description="4-aspartylphosphate" evidence="7">
    <location>
        <position position="57"/>
    </location>
</feature>
<dbReference type="SUPFAM" id="SSF46894">
    <property type="entry name" value="C-terminal effector domain of the bipartite response regulators"/>
    <property type="match status" value="1"/>
</dbReference>
<dbReference type="GO" id="GO:0006355">
    <property type="term" value="P:regulation of DNA-templated transcription"/>
    <property type="evidence" value="ECO:0007669"/>
    <property type="project" value="InterPro"/>
</dbReference>
<evidence type="ECO:0000256" key="3">
    <source>
        <dbReference type="ARBA" id="ARBA00023012"/>
    </source>
</evidence>
<dbReference type="GO" id="GO:0000156">
    <property type="term" value="F:phosphorelay response regulator activity"/>
    <property type="evidence" value="ECO:0007669"/>
    <property type="project" value="TreeGrafter"/>
</dbReference>
<dbReference type="CDD" id="cd00383">
    <property type="entry name" value="trans_reg_C"/>
    <property type="match status" value="1"/>
</dbReference>
<dbReference type="PROSITE" id="PS50110">
    <property type="entry name" value="RESPONSE_REGULATORY"/>
    <property type="match status" value="1"/>
</dbReference>
<keyword evidence="6" id="KW-0804">Transcription</keyword>
<evidence type="ECO:0000313" key="12">
    <source>
        <dbReference type="Proteomes" id="UP000535838"/>
    </source>
</evidence>
<dbReference type="InterPro" id="IPR016032">
    <property type="entry name" value="Sig_transdc_resp-reg_C-effctor"/>
</dbReference>
<keyword evidence="3" id="KW-0902">Two-component regulatory system</keyword>
<protein>
    <submittedName>
        <fullName evidence="11">Response regulator transcription factor</fullName>
    </submittedName>
</protein>
<dbReference type="Pfam" id="PF00486">
    <property type="entry name" value="Trans_reg_C"/>
    <property type="match status" value="1"/>
</dbReference>
<dbReference type="CDD" id="cd17574">
    <property type="entry name" value="REC_OmpR"/>
    <property type="match status" value="1"/>
</dbReference>
<dbReference type="Gene3D" id="6.10.250.690">
    <property type="match status" value="1"/>
</dbReference>
<dbReference type="InterPro" id="IPR001789">
    <property type="entry name" value="Sig_transdc_resp-reg_receiver"/>
</dbReference>
<dbReference type="GO" id="GO:0000976">
    <property type="term" value="F:transcription cis-regulatory region binding"/>
    <property type="evidence" value="ECO:0007669"/>
    <property type="project" value="TreeGrafter"/>
</dbReference>
<dbReference type="InterPro" id="IPR036388">
    <property type="entry name" value="WH-like_DNA-bd_sf"/>
</dbReference>
<dbReference type="Gene3D" id="3.40.50.2300">
    <property type="match status" value="1"/>
</dbReference>
<dbReference type="EMBL" id="JACJVQ010000019">
    <property type="protein sequence ID" value="MBB6636589.1"/>
    <property type="molecule type" value="Genomic_DNA"/>
</dbReference>
<dbReference type="SMART" id="SM00862">
    <property type="entry name" value="Trans_reg_C"/>
    <property type="match status" value="1"/>
</dbReference>
<dbReference type="GO" id="GO:0005829">
    <property type="term" value="C:cytosol"/>
    <property type="evidence" value="ECO:0007669"/>
    <property type="project" value="TreeGrafter"/>
</dbReference>
<gene>
    <name evidence="11" type="ORF">H7B67_20900</name>
</gene>
<accession>A0A841T0H8</accession>
<evidence type="ECO:0000259" key="9">
    <source>
        <dbReference type="PROSITE" id="PS50110"/>
    </source>
</evidence>
<proteinExistence type="predicted"/>
<name>A0A841T0H8_9BACL</name>
<dbReference type="Proteomes" id="UP000535838">
    <property type="component" value="Unassembled WGS sequence"/>
</dbReference>
<dbReference type="InterPro" id="IPR001867">
    <property type="entry name" value="OmpR/PhoB-type_DNA-bd"/>
</dbReference>
<dbReference type="PROSITE" id="PS51755">
    <property type="entry name" value="OMPR_PHOB"/>
    <property type="match status" value="1"/>
</dbReference>
<keyword evidence="12" id="KW-1185">Reference proteome</keyword>
<dbReference type="RefSeq" id="WP_185121807.1">
    <property type="nucleotide sequence ID" value="NZ_JACJVQ010000019.1"/>
</dbReference>
<evidence type="ECO:0000256" key="4">
    <source>
        <dbReference type="ARBA" id="ARBA00023015"/>
    </source>
</evidence>
<evidence type="ECO:0000259" key="10">
    <source>
        <dbReference type="PROSITE" id="PS51755"/>
    </source>
</evidence>
<feature type="domain" description="Response regulatory" evidence="9">
    <location>
        <begin position="8"/>
        <end position="121"/>
    </location>
</feature>
<dbReference type="PANTHER" id="PTHR48111">
    <property type="entry name" value="REGULATOR OF RPOS"/>
    <property type="match status" value="1"/>
</dbReference>
<evidence type="ECO:0000256" key="1">
    <source>
        <dbReference type="ARBA" id="ARBA00004496"/>
    </source>
</evidence>
<feature type="domain" description="OmpR/PhoB-type" evidence="10">
    <location>
        <begin position="132"/>
        <end position="229"/>
    </location>
</feature>
<feature type="DNA-binding region" description="OmpR/PhoB-type" evidence="8">
    <location>
        <begin position="132"/>
        <end position="229"/>
    </location>
</feature>
<dbReference type="AlphaFoldDB" id="A0A841T0H8"/>
<dbReference type="Gene3D" id="1.10.10.10">
    <property type="entry name" value="Winged helix-like DNA-binding domain superfamily/Winged helix DNA-binding domain"/>
    <property type="match status" value="1"/>
</dbReference>
<dbReference type="GO" id="GO:0032993">
    <property type="term" value="C:protein-DNA complex"/>
    <property type="evidence" value="ECO:0007669"/>
    <property type="project" value="TreeGrafter"/>
</dbReference>
<dbReference type="SMART" id="SM00448">
    <property type="entry name" value="REC"/>
    <property type="match status" value="1"/>
</dbReference>
<dbReference type="FunFam" id="3.40.50.2300:FF:000001">
    <property type="entry name" value="DNA-binding response regulator PhoB"/>
    <property type="match status" value="1"/>
</dbReference>
<dbReference type="InterPro" id="IPR039420">
    <property type="entry name" value="WalR-like"/>
</dbReference>
<keyword evidence="5 8" id="KW-0238">DNA-binding</keyword>
<comment type="caution">
    <text evidence="11">The sequence shown here is derived from an EMBL/GenBank/DDBJ whole genome shotgun (WGS) entry which is preliminary data.</text>
</comment>
<evidence type="ECO:0000313" key="11">
    <source>
        <dbReference type="EMBL" id="MBB6636589.1"/>
    </source>
</evidence>
<dbReference type="PANTHER" id="PTHR48111:SF40">
    <property type="entry name" value="PHOSPHATE REGULON TRANSCRIPTIONAL REGULATORY PROTEIN PHOB"/>
    <property type="match status" value="1"/>
</dbReference>
<organism evidence="11 12">
    <name type="scientific">Cohnella thailandensis</name>
    <dbReference type="NCBI Taxonomy" id="557557"/>
    <lineage>
        <taxon>Bacteria</taxon>
        <taxon>Bacillati</taxon>
        <taxon>Bacillota</taxon>
        <taxon>Bacilli</taxon>
        <taxon>Bacillales</taxon>
        <taxon>Paenibacillaceae</taxon>
        <taxon>Cohnella</taxon>
    </lineage>
</organism>
<evidence type="ECO:0000256" key="6">
    <source>
        <dbReference type="ARBA" id="ARBA00023163"/>
    </source>
</evidence>